<gene>
    <name evidence="7" type="ordered locus">FraEuI1c_0533</name>
</gene>
<dbReference type="CDD" id="cd06580">
    <property type="entry name" value="TM_PBP1_transp_TpRbsC_like"/>
    <property type="match status" value="1"/>
</dbReference>
<dbReference type="Pfam" id="PF02653">
    <property type="entry name" value="BPD_transp_2"/>
    <property type="match status" value="1"/>
</dbReference>
<dbReference type="GO" id="GO:0005886">
    <property type="term" value="C:plasma membrane"/>
    <property type="evidence" value="ECO:0007669"/>
    <property type="project" value="UniProtKB-SubCell"/>
</dbReference>
<feature type="transmembrane region" description="Helical" evidence="6">
    <location>
        <begin position="179"/>
        <end position="198"/>
    </location>
</feature>
<comment type="subcellular location">
    <subcellularLocation>
        <location evidence="1">Cell membrane</location>
        <topology evidence="1">Multi-pass membrane protein</topology>
    </subcellularLocation>
</comment>
<evidence type="ECO:0000256" key="3">
    <source>
        <dbReference type="ARBA" id="ARBA00022692"/>
    </source>
</evidence>
<keyword evidence="3 6" id="KW-0812">Transmembrane</keyword>
<feature type="transmembrane region" description="Helical" evidence="6">
    <location>
        <begin position="46"/>
        <end position="65"/>
    </location>
</feature>
<keyword evidence="5 6" id="KW-0472">Membrane</keyword>
<dbReference type="HOGENOM" id="CLU_040769_0_0_11"/>
<evidence type="ECO:0000256" key="6">
    <source>
        <dbReference type="SAM" id="Phobius"/>
    </source>
</evidence>
<dbReference type="eggNOG" id="COG4603">
    <property type="taxonomic scope" value="Bacteria"/>
</dbReference>
<keyword evidence="8" id="KW-1185">Reference proteome</keyword>
<feature type="transmembrane region" description="Helical" evidence="6">
    <location>
        <begin position="91"/>
        <end position="113"/>
    </location>
</feature>
<dbReference type="RefSeq" id="WP_013421737.1">
    <property type="nucleotide sequence ID" value="NC_014666.1"/>
</dbReference>
<accession>E3JB85</accession>
<protein>
    <submittedName>
        <fullName evidence="7">Inner-membrane translocator</fullName>
    </submittedName>
</protein>
<dbReference type="InParanoid" id="E3JB85"/>
<name>E3JB85_PSEI1</name>
<reference evidence="7 8" key="1">
    <citation type="submission" date="2010-10" db="EMBL/GenBank/DDBJ databases">
        <title>Complete sequence of Frankia sp. EuI1c.</title>
        <authorList>
            <consortium name="US DOE Joint Genome Institute"/>
            <person name="Lucas S."/>
            <person name="Copeland A."/>
            <person name="Lapidus A."/>
            <person name="Cheng J.-F."/>
            <person name="Bruce D."/>
            <person name="Goodwin L."/>
            <person name="Pitluck S."/>
            <person name="Chertkov O."/>
            <person name="Detter J.C."/>
            <person name="Han C."/>
            <person name="Tapia R."/>
            <person name="Land M."/>
            <person name="Hauser L."/>
            <person name="Jeffries C."/>
            <person name="Kyrpides N."/>
            <person name="Ivanova N."/>
            <person name="Mikhailova N."/>
            <person name="Beauchemin N."/>
            <person name="Sen A."/>
            <person name="Sur S.A."/>
            <person name="Gtari M."/>
            <person name="Wall L."/>
            <person name="Tisa L."/>
            <person name="Woyke T."/>
        </authorList>
    </citation>
    <scope>NUCLEOTIDE SEQUENCE [LARGE SCALE GENOMIC DNA]</scope>
    <source>
        <strain evidence="8">DSM 45817 / CECT 9037 / EuI1c</strain>
    </source>
</reference>
<dbReference type="STRING" id="298654.FraEuI1c_0533"/>
<dbReference type="EMBL" id="CP002299">
    <property type="protein sequence ID" value="ADP78615.1"/>
    <property type="molecule type" value="Genomic_DNA"/>
</dbReference>
<feature type="transmembrane region" description="Helical" evidence="6">
    <location>
        <begin position="218"/>
        <end position="244"/>
    </location>
</feature>
<evidence type="ECO:0000256" key="4">
    <source>
        <dbReference type="ARBA" id="ARBA00022989"/>
    </source>
</evidence>
<feature type="transmembrane region" description="Helical" evidence="6">
    <location>
        <begin position="300"/>
        <end position="319"/>
    </location>
</feature>
<keyword evidence="2" id="KW-1003">Cell membrane</keyword>
<evidence type="ECO:0000256" key="2">
    <source>
        <dbReference type="ARBA" id="ARBA00022475"/>
    </source>
</evidence>
<evidence type="ECO:0000313" key="7">
    <source>
        <dbReference type="EMBL" id="ADP78615.1"/>
    </source>
</evidence>
<keyword evidence="4 6" id="KW-1133">Transmembrane helix</keyword>
<dbReference type="AlphaFoldDB" id="E3JB85"/>
<dbReference type="OrthoDB" id="45037at2"/>
<dbReference type="Proteomes" id="UP000002484">
    <property type="component" value="Chromosome"/>
</dbReference>
<evidence type="ECO:0000256" key="1">
    <source>
        <dbReference type="ARBA" id="ARBA00004651"/>
    </source>
</evidence>
<dbReference type="KEGG" id="fri:FraEuI1c_0533"/>
<organism evidence="7 8">
    <name type="scientific">Pseudofrankia inefficax (strain DSM 45817 / CECT 9037 / DDB 130130 / EuI1c)</name>
    <name type="common">Frankia inefficax</name>
    <dbReference type="NCBI Taxonomy" id="298654"/>
    <lineage>
        <taxon>Bacteria</taxon>
        <taxon>Bacillati</taxon>
        <taxon>Actinomycetota</taxon>
        <taxon>Actinomycetes</taxon>
        <taxon>Frankiales</taxon>
        <taxon>Frankiaceae</taxon>
        <taxon>Pseudofrankia</taxon>
    </lineage>
</organism>
<dbReference type="GO" id="GO:0022857">
    <property type="term" value="F:transmembrane transporter activity"/>
    <property type="evidence" value="ECO:0007669"/>
    <property type="project" value="InterPro"/>
</dbReference>
<dbReference type="PANTHER" id="PTHR47089">
    <property type="entry name" value="ABC TRANSPORTER, PERMEASE PROTEIN"/>
    <property type="match status" value="1"/>
</dbReference>
<feature type="transmembrane region" description="Helical" evidence="6">
    <location>
        <begin position="351"/>
        <end position="370"/>
    </location>
</feature>
<dbReference type="PANTHER" id="PTHR47089:SF1">
    <property type="entry name" value="GUANOSINE ABC TRANSPORTER PERMEASE PROTEIN NUPP"/>
    <property type="match status" value="1"/>
</dbReference>
<feature type="transmembrane region" description="Helical" evidence="6">
    <location>
        <begin position="270"/>
        <end position="294"/>
    </location>
</feature>
<feature type="transmembrane region" description="Helical" evidence="6">
    <location>
        <begin position="326"/>
        <end position="345"/>
    </location>
</feature>
<evidence type="ECO:0000256" key="5">
    <source>
        <dbReference type="ARBA" id="ARBA00023136"/>
    </source>
</evidence>
<evidence type="ECO:0000313" key="8">
    <source>
        <dbReference type="Proteomes" id="UP000002484"/>
    </source>
</evidence>
<feature type="transmembrane region" description="Helical" evidence="6">
    <location>
        <begin position="120"/>
        <end position="137"/>
    </location>
</feature>
<sequence length="378" mass="38519">MTDTTIPAQFSPDEGGTVLTKATTPVGPVVAAPAESRLAGAGRATARWALALAGAIAIFTVLLLAKGANPASVYANVWTSTFTNSQSIEQIFIKAAPLLLGALAVVVPARAGLVNVGGEGQIVIGAVAAGGIGISLGDKLSGGLAMLLMAVAAMLAGAAWAGLAAVLRLTVGINEAVSTLLLNYIALDVLLYLIYSPWKDPHGTGQPTTAELADTAKLPYLGTTSVHIGIVFALIATAVVWALLRYTTWGFRLRVIGGNPEAARRAGLPVAMLLLSAMLVGGALAGLGGMVHYAGVEYKLRTGITTNFGYIAFLASWLARHNPVSVVVAAVALAAITVAGDSLQLDSGLPAATVNILMGLVLIAVLGWTARRKNGTAR</sequence>
<feature type="transmembrane region" description="Helical" evidence="6">
    <location>
        <begin position="143"/>
        <end position="167"/>
    </location>
</feature>
<proteinExistence type="predicted"/>
<dbReference type="InterPro" id="IPR001851">
    <property type="entry name" value="ABC_transp_permease"/>
</dbReference>